<dbReference type="InterPro" id="IPR000073">
    <property type="entry name" value="AB_hydrolase_1"/>
</dbReference>
<organism evidence="2 3">
    <name type="scientific">Candidatus Propionivibrio aalborgensis</name>
    <dbReference type="NCBI Taxonomy" id="1860101"/>
    <lineage>
        <taxon>Bacteria</taxon>
        <taxon>Pseudomonadati</taxon>
        <taxon>Pseudomonadota</taxon>
        <taxon>Betaproteobacteria</taxon>
        <taxon>Rhodocyclales</taxon>
        <taxon>Rhodocyclaceae</taxon>
        <taxon>Propionivibrio</taxon>
    </lineage>
</organism>
<evidence type="ECO:0000259" key="1">
    <source>
        <dbReference type="Pfam" id="PF00561"/>
    </source>
</evidence>
<keyword evidence="2" id="KW-0378">Hydrolase</keyword>
<dbReference type="EMBL" id="FLQY01000030">
    <property type="protein sequence ID" value="SBT04338.1"/>
    <property type="molecule type" value="Genomic_DNA"/>
</dbReference>
<keyword evidence="3" id="KW-1185">Reference proteome</keyword>
<dbReference type="SUPFAM" id="SSF53474">
    <property type="entry name" value="alpha/beta-Hydrolases"/>
    <property type="match status" value="1"/>
</dbReference>
<dbReference type="GO" id="GO:0046503">
    <property type="term" value="P:glycerolipid catabolic process"/>
    <property type="evidence" value="ECO:0007669"/>
    <property type="project" value="TreeGrafter"/>
</dbReference>
<dbReference type="AlphaFoldDB" id="A0A1A8XK66"/>
<dbReference type="GO" id="GO:0004806">
    <property type="term" value="F:triacylglycerol lipase activity"/>
    <property type="evidence" value="ECO:0007669"/>
    <property type="project" value="TreeGrafter"/>
</dbReference>
<evidence type="ECO:0000313" key="2">
    <source>
        <dbReference type="EMBL" id="SBT04338.1"/>
    </source>
</evidence>
<dbReference type="Pfam" id="PF00561">
    <property type="entry name" value="Abhydrolase_1"/>
    <property type="match status" value="1"/>
</dbReference>
<dbReference type="Proteomes" id="UP000199600">
    <property type="component" value="Unassembled WGS sequence"/>
</dbReference>
<sequence length="294" mass="31205">MPRIAANAIELHYESFGSASAPAILLIMGLGAQMTRWNIELCDLLVQRGFRVIRFDNRDCGLSTLCDGQGLPDIGAALRGGSLFALPYTLDTMAADCIGLLDALDIDTAHLVGASMGGAIAQIIAARFPERTLSLTSIMSSSGNPLLPPPAPAAALSLFAPLPVALDRKTIVNDAIARFMAVASPGHPTAPEDLQTMFGKEYDRSFYPQGVARQLGAFIANGDRRPLLRRITCPTVVLHGKNDPLIKLACGEDVANNVPDAQLRVVEGMGHDFPVALTETFADAICRAAARSAR</sequence>
<accession>A0A1A8XK66</accession>
<gene>
    <name evidence="2" type="ORF">PROAA_1250015</name>
</gene>
<reference evidence="2 3" key="1">
    <citation type="submission" date="2016-06" db="EMBL/GenBank/DDBJ databases">
        <authorList>
            <person name="Kjaerup R.B."/>
            <person name="Dalgaard T.S."/>
            <person name="Juul-Madsen H.R."/>
        </authorList>
    </citation>
    <scope>NUCLEOTIDE SEQUENCE [LARGE SCALE GENOMIC DNA]</scope>
    <source>
        <strain evidence="2">2</strain>
    </source>
</reference>
<dbReference type="InterPro" id="IPR029058">
    <property type="entry name" value="AB_hydrolase_fold"/>
</dbReference>
<protein>
    <submittedName>
        <fullName evidence="2">Alpha/beta hydrolase fold protein</fullName>
    </submittedName>
</protein>
<evidence type="ECO:0000313" key="3">
    <source>
        <dbReference type="Proteomes" id="UP000199600"/>
    </source>
</evidence>
<dbReference type="InterPro" id="IPR050471">
    <property type="entry name" value="AB_hydrolase"/>
</dbReference>
<feature type="domain" description="AB hydrolase-1" evidence="1">
    <location>
        <begin position="22"/>
        <end position="272"/>
    </location>
</feature>
<name>A0A1A8XK66_9RHOO</name>
<dbReference type="PANTHER" id="PTHR43433">
    <property type="entry name" value="HYDROLASE, ALPHA/BETA FOLD FAMILY PROTEIN"/>
    <property type="match status" value="1"/>
</dbReference>
<dbReference type="RefSeq" id="WP_186409735.1">
    <property type="nucleotide sequence ID" value="NZ_FLQY01000030.1"/>
</dbReference>
<dbReference type="Gene3D" id="3.40.50.1820">
    <property type="entry name" value="alpha/beta hydrolase"/>
    <property type="match status" value="1"/>
</dbReference>
<dbReference type="PANTHER" id="PTHR43433:SF5">
    <property type="entry name" value="AB HYDROLASE-1 DOMAIN-CONTAINING PROTEIN"/>
    <property type="match status" value="1"/>
</dbReference>
<proteinExistence type="predicted"/>